<evidence type="ECO:0000256" key="2">
    <source>
        <dbReference type="ARBA" id="ARBA00023002"/>
    </source>
</evidence>
<dbReference type="Gene3D" id="3.40.50.720">
    <property type="entry name" value="NAD(P)-binding Rossmann-like Domain"/>
    <property type="match status" value="1"/>
</dbReference>
<dbReference type="SUPFAM" id="SSF51735">
    <property type="entry name" value="NAD(P)-binding Rossmann-fold domains"/>
    <property type="match status" value="1"/>
</dbReference>
<comment type="caution">
    <text evidence="5">The sequence shown here is derived from an EMBL/GenBank/DDBJ whole genome shotgun (WGS) entry which is preliminary data.</text>
</comment>
<dbReference type="SUPFAM" id="SSF50129">
    <property type="entry name" value="GroES-like"/>
    <property type="match status" value="1"/>
</dbReference>
<keyword evidence="6" id="KW-1185">Reference proteome</keyword>
<dbReference type="Gene3D" id="3.90.180.10">
    <property type="entry name" value="Medium-chain alcohol dehydrogenases, catalytic domain"/>
    <property type="match status" value="2"/>
</dbReference>
<dbReference type="GO" id="GO:0016491">
    <property type="term" value="F:oxidoreductase activity"/>
    <property type="evidence" value="ECO:0007669"/>
    <property type="project" value="UniProtKB-KW"/>
</dbReference>
<dbReference type="Pfam" id="PF00107">
    <property type="entry name" value="ADH_zinc_N"/>
    <property type="match status" value="1"/>
</dbReference>
<feature type="domain" description="Alcohol dehydrogenase-like N-terminal" evidence="4">
    <location>
        <begin position="61"/>
        <end position="133"/>
    </location>
</feature>
<evidence type="ECO:0000313" key="6">
    <source>
        <dbReference type="Proteomes" id="UP000216311"/>
    </source>
</evidence>
<evidence type="ECO:0000259" key="4">
    <source>
        <dbReference type="Pfam" id="PF08240"/>
    </source>
</evidence>
<name>A0A255H2W4_9ACTN</name>
<dbReference type="EMBL" id="NMVQ01000012">
    <property type="protein sequence ID" value="OYO22148.1"/>
    <property type="molecule type" value="Genomic_DNA"/>
</dbReference>
<dbReference type="InterPro" id="IPR011032">
    <property type="entry name" value="GroES-like_sf"/>
</dbReference>
<evidence type="ECO:0000313" key="5">
    <source>
        <dbReference type="EMBL" id="OYO22148.1"/>
    </source>
</evidence>
<proteinExistence type="predicted"/>
<dbReference type="InterPro" id="IPR013149">
    <property type="entry name" value="ADH-like_C"/>
</dbReference>
<evidence type="ECO:0000256" key="1">
    <source>
        <dbReference type="ARBA" id="ARBA00001947"/>
    </source>
</evidence>
<reference evidence="5 6" key="1">
    <citation type="submission" date="2017-07" db="EMBL/GenBank/DDBJ databases">
        <title>Draft whole genome sequences of clinical Proprionibacteriaceae strains.</title>
        <authorList>
            <person name="Bernier A.-M."/>
            <person name="Bernard K."/>
            <person name="Domingo M.-C."/>
        </authorList>
    </citation>
    <scope>NUCLEOTIDE SEQUENCE [LARGE SCALE GENOMIC DNA]</scope>
    <source>
        <strain evidence="5 6">NML 130396</strain>
    </source>
</reference>
<dbReference type="InterPro" id="IPR050129">
    <property type="entry name" value="Zn_alcohol_dh"/>
</dbReference>
<gene>
    <name evidence="5" type="ORF">CGZ93_09640</name>
</gene>
<organism evidence="5 6">
    <name type="scientific">Enemella dayhoffiae</name>
    <dbReference type="NCBI Taxonomy" id="2016507"/>
    <lineage>
        <taxon>Bacteria</taxon>
        <taxon>Bacillati</taxon>
        <taxon>Actinomycetota</taxon>
        <taxon>Actinomycetes</taxon>
        <taxon>Propionibacteriales</taxon>
        <taxon>Propionibacteriaceae</taxon>
        <taxon>Enemella</taxon>
    </lineage>
</organism>
<protein>
    <submittedName>
        <fullName evidence="5">Alcohol dehydrogenase</fullName>
    </submittedName>
</protein>
<keyword evidence="2" id="KW-0560">Oxidoreductase</keyword>
<feature type="domain" description="Alcohol dehydrogenase-like C-terminal" evidence="3">
    <location>
        <begin position="196"/>
        <end position="316"/>
    </location>
</feature>
<accession>A0A255H2W4</accession>
<dbReference type="InterPro" id="IPR013154">
    <property type="entry name" value="ADH-like_N"/>
</dbReference>
<evidence type="ECO:0000259" key="3">
    <source>
        <dbReference type="Pfam" id="PF00107"/>
    </source>
</evidence>
<dbReference type="Proteomes" id="UP000216311">
    <property type="component" value="Unassembled WGS sequence"/>
</dbReference>
<sequence length="366" mass="39709">MNYSNSGPATRKRLPVGVRRARQGSGGRLGLMAESMKTFSLQAPMRFAVDEVAKPQQSELGPGDVLLKMITGGICGSDIPYFRGNIGDRVAGGRDFGKANEGFISTPGTPMHEILGEVVATRDPHHQVGDRVVGWSLNYQGLRPYVITPGHEVVRYDERWTPDVAINLQPLACVLYAVQRLGDVRGKRVAVLGQGPIGLMFARLLKEAGAAHVTGIDPIDHSAAAEAFGVEEFLQVNSHYWAARLGDADRPDLIVEAVGHNSYTLNDAITAVASGGTIFGFGVPDDPSQSLNFFDFLHKDLTLISGLTRDHQNMLRKADAYLQNDPKLASVLTTDKFAMDDLEQVQTAYDRANAAQTGRLKVVLSR</sequence>
<dbReference type="InterPro" id="IPR036291">
    <property type="entry name" value="NAD(P)-bd_dom_sf"/>
</dbReference>
<dbReference type="PANTHER" id="PTHR43401">
    <property type="entry name" value="L-THREONINE 3-DEHYDROGENASE"/>
    <property type="match status" value="1"/>
</dbReference>
<comment type="cofactor">
    <cofactor evidence="1">
        <name>Zn(2+)</name>
        <dbReference type="ChEBI" id="CHEBI:29105"/>
    </cofactor>
</comment>
<dbReference type="AlphaFoldDB" id="A0A255H2W4"/>
<dbReference type="Pfam" id="PF08240">
    <property type="entry name" value="ADH_N"/>
    <property type="match status" value="1"/>
</dbReference>
<dbReference type="OrthoDB" id="9797931at2"/>
<dbReference type="PANTHER" id="PTHR43401:SF2">
    <property type="entry name" value="L-THREONINE 3-DEHYDROGENASE"/>
    <property type="match status" value="1"/>
</dbReference>